<protein>
    <recommendedName>
        <fullName evidence="3">DUF4926 domain-containing protein</fullName>
    </recommendedName>
</protein>
<dbReference type="EMBL" id="AZHW01000953">
    <property type="protein sequence ID" value="ETW95143.1"/>
    <property type="molecule type" value="Genomic_DNA"/>
</dbReference>
<keyword evidence="2" id="KW-1185">Reference proteome</keyword>
<evidence type="ECO:0008006" key="3">
    <source>
        <dbReference type="Google" id="ProtNLM"/>
    </source>
</evidence>
<accession>W4LAM2</accession>
<proteinExistence type="predicted"/>
<sequence>MSKIAPYDTVILKEPIGPYPKGAKGAVIECYTIPYEAYDIEIVTDEGVTKGILEGILADQIEKVTPVCFVSIDVEANGDRATVRFSDGTETILHAGKLYTQRRTREL</sequence>
<reference evidence="1 2" key="1">
    <citation type="journal article" date="2014" name="Nature">
        <title>An environmental bacterial taxon with a large and distinct metabolic repertoire.</title>
        <authorList>
            <person name="Wilson M.C."/>
            <person name="Mori T."/>
            <person name="Ruckert C."/>
            <person name="Uria A.R."/>
            <person name="Helf M.J."/>
            <person name="Takada K."/>
            <person name="Gernert C."/>
            <person name="Steffens U.A."/>
            <person name="Heycke N."/>
            <person name="Schmitt S."/>
            <person name="Rinke C."/>
            <person name="Helfrich E.J."/>
            <person name="Brachmann A.O."/>
            <person name="Gurgui C."/>
            <person name="Wakimoto T."/>
            <person name="Kracht M."/>
            <person name="Crusemann M."/>
            <person name="Hentschel U."/>
            <person name="Abe I."/>
            <person name="Matsunaga S."/>
            <person name="Kalinowski J."/>
            <person name="Takeyama H."/>
            <person name="Piel J."/>
        </authorList>
    </citation>
    <scope>NUCLEOTIDE SEQUENCE [LARGE SCALE GENOMIC DNA]</scope>
    <source>
        <strain evidence="2">TSY1</strain>
    </source>
</reference>
<dbReference type="Proteomes" id="UP000019141">
    <property type="component" value="Unassembled WGS sequence"/>
</dbReference>
<gene>
    <name evidence="1" type="ORF">ETSY1_31915</name>
</gene>
<organism evidence="1 2">
    <name type="scientific">Entotheonella factor</name>
    <dbReference type="NCBI Taxonomy" id="1429438"/>
    <lineage>
        <taxon>Bacteria</taxon>
        <taxon>Pseudomonadati</taxon>
        <taxon>Nitrospinota/Tectimicrobiota group</taxon>
        <taxon>Candidatus Tectimicrobiota</taxon>
        <taxon>Candidatus Entotheonellia</taxon>
        <taxon>Candidatus Entotheonellales</taxon>
        <taxon>Candidatus Entotheonellaceae</taxon>
        <taxon>Candidatus Entotheonella</taxon>
    </lineage>
</organism>
<comment type="caution">
    <text evidence="1">The sequence shown here is derived from an EMBL/GenBank/DDBJ whole genome shotgun (WGS) entry which is preliminary data.</text>
</comment>
<dbReference type="HOGENOM" id="CLU_2205215_0_0_7"/>
<evidence type="ECO:0000313" key="1">
    <source>
        <dbReference type="EMBL" id="ETW95143.1"/>
    </source>
</evidence>
<evidence type="ECO:0000313" key="2">
    <source>
        <dbReference type="Proteomes" id="UP000019141"/>
    </source>
</evidence>
<dbReference type="AlphaFoldDB" id="W4LAM2"/>
<name>W4LAM2_ENTF1</name>